<evidence type="ECO:0000256" key="1">
    <source>
        <dbReference type="ARBA" id="ARBA00005437"/>
    </source>
</evidence>
<comment type="caution">
    <text evidence="2">The sequence shown here is derived from an EMBL/GenBank/DDBJ whole genome shotgun (WGS) entry which is preliminary data.</text>
</comment>
<proteinExistence type="inferred from homology"/>
<dbReference type="AlphaFoldDB" id="A0A4R5WWW8"/>
<dbReference type="Proteomes" id="UP001229081">
    <property type="component" value="Unassembled WGS sequence"/>
</dbReference>
<dbReference type="Gene3D" id="2.40.160.200">
    <property type="entry name" value="LURP1-related"/>
    <property type="match status" value="1"/>
</dbReference>
<dbReference type="SUPFAM" id="SSF54518">
    <property type="entry name" value="Tubby C-terminal domain-like"/>
    <property type="match status" value="1"/>
</dbReference>
<accession>A0A4R5WWW8</accession>
<dbReference type="InterPro" id="IPR007612">
    <property type="entry name" value="LOR"/>
</dbReference>
<reference evidence="2" key="1">
    <citation type="submission" date="2023-06" db="EMBL/GenBank/DDBJ databases">
        <title>Identification of two novel mycobacterium reveal diversities and complexities of Mycobacterium gordonae clade.</title>
        <authorList>
            <person name="Matsumoto Y."/>
            <person name="Nakamura S."/>
            <person name="Motooka D."/>
            <person name="Fukushima K."/>
        </authorList>
    </citation>
    <scope>NUCLEOTIDE SEQUENCE</scope>
    <source>
        <strain evidence="2">TY812</strain>
    </source>
</reference>
<protein>
    <submittedName>
        <fullName evidence="2">LURP-one-related family protein</fullName>
    </submittedName>
</protein>
<evidence type="ECO:0000313" key="3">
    <source>
        <dbReference type="Proteomes" id="UP001229081"/>
    </source>
</evidence>
<comment type="similarity">
    <text evidence="1">Belongs to the LOR family.</text>
</comment>
<dbReference type="Pfam" id="PF04525">
    <property type="entry name" value="LOR"/>
    <property type="match status" value="1"/>
</dbReference>
<name>A0A4R5WWW8_9MYCO</name>
<gene>
    <name evidence="2" type="ORF">QXL92_15400</name>
</gene>
<evidence type="ECO:0000313" key="2">
    <source>
        <dbReference type="EMBL" id="MDP7736128.1"/>
    </source>
</evidence>
<organism evidence="2 3">
    <name type="scientific">Mycobacterium paragordonae</name>
    <dbReference type="NCBI Taxonomy" id="1389713"/>
    <lineage>
        <taxon>Bacteria</taxon>
        <taxon>Bacillati</taxon>
        <taxon>Actinomycetota</taxon>
        <taxon>Actinomycetes</taxon>
        <taxon>Mycobacteriales</taxon>
        <taxon>Mycobacteriaceae</taxon>
        <taxon>Mycobacterium</taxon>
    </lineage>
</organism>
<dbReference type="InterPro" id="IPR025659">
    <property type="entry name" value="Tubby-like_C"/>
</dbReference>
<sequence length="162" mass="18516">MSNLIINAKMFSLGGEFWVTDDAGNPRYQVIGSFLKIPKEFRIYDVQGRDLAGVTHTIVSLLPRFTLEIGGQQVAVIQKKPSFFQPKYSIDAYGVEVVGNIWDMNFEIQRGGAVIGRIDKQWSVRDRYRIEVLDPRDELLVLGLVLAINYVKKERARRRATQ</sequence>
<dbReference type="EMBL" id="JAUFSA010000001">
    <property type="protein sequence ID" value="MDP7736128.1"/>
    <property type="molecule type" value="Genomic_DNA"/>
</dbReference>
<dbReference type="InterPro" id="IPR038595">
    <property type="entry name" value="LOR_sf"/>
</dbReference>
<dbReference type="RefSeq" id="WP_082977777.1">
    <property type="nucleotide sequence ID" value="NZ_JAUFSA010000001.1"/>
</dbReference>